<dbReference type="EMBL" id="CAJVPT010001970">
    <property type="protein sequence ID" value="CAG8472038.1"/>
    <property type="molecule type" value="Genomic_DNA"/>
</dbReference>
<proteinExistence type="predicted"/>
<reference evidence="1" key="1">
    <citation type="submission" date="2021-06" db="EMBL/GenBank/DDBJ databases">
        <authorList>
            <person name="Kallberg Y."/>
            <person name="Tangrot J."/>
            <person name="Rosling A."/>
        </authorList>
    </citation>
    <scope>NUCLEOTIDE SEQUENCE</scope>
    <source>
        <strain evidence="1">CL356</strain>
    </source>
</reference>
<comment type="caution">
    <text evidence="1">The sequence shown here is derived from an EMBL/GenBank/DDBJ whole genome shotgun (WGS) entry which is preliminary data.</text>
</comment>
<evidence type="ECO:0000313" key="2">
    <source>
        <dbReference type="Proteomes" id="UP000789525"/>
    </source>
</evidence>
<name>A0ACA9KHK3_9GLOM</name>
<evidence type="ECO:0000313" key="1">
    <source>
        <dbReference type="EMBL" id="CAG8472038.1"/>
    </source>
</evidence>
<accession>A0ACA9KHK3</accession>
<keyword evidence="2" id="KW-1185">Reference proteome</keyword>
<organism evidence="1 2">
    <name type="scientific">Acaulospora colombiana</name>
    <dbReference type="NCBI Taxonomy" id="27376"/>
    <lineage>
        <taxon>Eukaryota</taxon>
        <taxon>Fungi</taxon>
        <taxon>Fungi incertae sedis</taxon>
        <taxon>Mucoromycota</taxon>
        <taxon>Glomeromycotina</taxon>
        <taxon>Glomeromycetes</taxon>
        <taxon>Diversisporales</taxon>
        <taxon>Acaulosporaceae</taxon>
        <taxon>Acaulospora</taxon>
    </lineage>
</organism>
<gene>
    <name evidence="1" type="ORF">ACOLOM_LOCUS1630</name>
</gene>
<dbReference type="Proteomes" id="UP000789525">
    <property type="component" value="Unassembled WGS sequence"/>
</dbReference>
<sequence>MLPPNFQITLFPDKKIEKFRDSVIRQIEALERRSFPKNEVMAIKEEMSKRVNKLLIAYYELEQKEKIEGPVKHNGQRESRIHHGEEAEIRIIAYLIYSHVSSKTLPLTKVLKLCVHPSYRRNGLGRMLLEWVFEKTGVPKKSKANLHVDKTREGAVNLYQKVGFKVVEQVIDYYEVGRDALLMEYEESF</sequence>
<protein>
    <submittedName>
        <fullName evidence="1">12682_t:CDS:1</fullName>
    </submittedName>
</protein>